<keyword evidence="6" id="KW-0411">Iron-sulfur</keyword>
<dbReference type="InterPro" id="IPR006067">
    <property type="entry name" value="NO2/SO3_Rdtase_4Fe4S_dom"/>
</dbReference>
<dbReference type="Proteomes" id="UP000885986">
    <property type="component" value="Unassembled WGS sequence"/>
</dbReference>
<feature type="domain" description="Nitrite/sulphite reductase 4Fe-4S" evidence="7">
    <location>
        <begin position="85"/>
        <end position="217"/>
    </location>
</feature>
<dbReference type="InterPro" id="IPR006066">
    <property type="entry name" value="NO2/SO3_Rdtase_FeS/sirohaem_BS"/>
</dbReference>
<evidence type="ECO:0000256" key="3">
    <source>
        <dbReference type="ARBA" id="ARBA00022723"/>
    </source>
</evidence>
<dbReference type="GO" id="GO:0020037">
    <property type="term" value="F:heme binding"/>
    <property type="evidence" value="ECO:0007669"/>
    <property type="project" value="InterPro"/>
</dbReference>
<dbReference type="EMBL" id="DSDS01000011">
    <property type="protein sequence ID" value="HET97208.1"/>
    <property type="molecule type" value="Genomic_DNA"/>
</dbReference>
<keyword evidence="1" id="KW-0004">4Fe-4S</keyword>
<dbReference type="PRINTS" id="PR00397">
    <property type="entry name" value="SIROHAEM"/>
</dbReference>
<dbReference type="Pfam" id="PF01077">
    <property type="entry name" value="NIR_SIR"/>
    <property type="match status" value="1"/>
</dbReference>
<dbReference type="InterPro" id="IPR005117">
    <property type="entry name" value="NiRdtase/SiRdtase_haem-b_fer"/>
</dbReference>
<evidence type="ECO:0000313" key="9">
    <source>
        <dbReference type="EMBL" id="HET97208.1"/>
    </source>
</evidence>
<protein>
    <submittedName>
        <fullName evidence="9">NAD(P)/FAD-dependent oxidoreductase</fullName>
    </submittedName>
</protein>
<dbReference type="SUPFAM" id="SSF56014">
    <property type="entry name" value="Nitrite and sulphite reductase 4Fe-4S domain-like"/>
    <property type="match status" value="1"/>
</dbReference>
<sequence length="219" mass="23813">MLKDGEKGAVMQRDKESYAIVPHLPLGLITPQQLRRIAEVAEKYQTAAIKVTSAARIAIVGLKEKDIDAAWRDLEMTPGAAVGLCVRSIKTCPGNTLCRLGQQDSMGLAGELDQRYHGLELPGKVKIGVSGCPNQCGESSVKDIGYIGKVKGWTIVVGGNAASRPRLAEVLVEGVDTAQAQLITANILQYFKEEGKKGERIGRFMDRVGFENFKERVCR</sequence>
<dbReference type="AlphaFoldDB" id="A0A7C2TG76"/>
<evidence type="ECO:0000256" key="4">
    <source>
        <dbReference type="ARBA" id="ARBA00023002"/>
    </source>
</evidence>
<evidence type="ECO:0000259" key="7">
    <source>
        <dbReference type="Pfam" id="PF01077"/>
    </source>
</evidence>
<dbReference type="PANTHER" id="PTHR43809">
    <property type="entry name" value="NITRITE REDUCTASE (NADH) LARGE SUBUNIT"/>
    <property type="match status" value="1"/>
</dbReference>
<dbReference type="InterPro" id="IPR052034">
    <property type="entry name" value="NasD-like"/>
</dbReference>
<dbReference type="GO" id="GO:0016491">
    <property type="term" value="F:oxidoreductase activity"/>
    <property type="evidence" value="ECO:0007669"/>
    <property type="project" value="UniProtKB-KW"/>
</dbReference>
<evidence type="ECO:0000259" key="8">
    <source>
        <dbReference type="Pfam" id="PF03460"/>
    </source>
</evidence>
<dbReference type="InterPro" id="IPR045854">
    <property type="entry name" value="NO2/SO3_Rdtase_4Fe4S_sf"/>
</dbReference>
<evidence type="ECO:0000256" key="6">
    <source>
        <dbReference type="ARBA" id="ARBA00023014"/>
    </source>
</evidence>
<keyword evidence="4" id="KW-0560">Oxidoreductase</keyword>
<evidence type="ECO:0000256" key="1">
    <source>
        <dbReference type="ARBA" id="ARBA00022485"/>
    </source>
</evidence>
<name>A0A7C2TG76_9BACT</name>
<dbReference type="PIRSF" id="PIRSF037487">
    <property type="entry name" value="Sulfite_red_assimil"/>
    <property type="match status" value="1"/>
</dbReference>
<dbReference type="Gene3D" id="3.90.480.10">
    <property type="entry name" value="Sulfite Reductase Hemoprotein,Domain 2"/>
    <property type="match status" value="1"/>
</dbReference>
<dbReference type="SUPFAM" id="SSF55124">
    <property type="entry name" value="Nitrite/Sulfite reductase N-terminal domain-like"/>
    <property type="match status" value="1"/>
</dbReference>
<proteinExistence type="predicted"/>
<comment type="caution">
    <text evidence="9">The sequence shown here is derived from an EMBL/GenBank/DDBJ whole genome shotgun (WGS) entry which is preliminary data.</text>
</comment>
<feature type="domain" description="Nitrite/Sulfite reductase ferredoxin-like" evidence="8">
    <location>
        <begin position="12"/>
        <end position="75"/>
    </location>
</feature>
<accession>A0A7C2TG76</accession>
<dbReference type="GO" id="GO:0046872">
    <property type="term" value="F:metal ion binding"/>
    <property type="evidence" value="ECO:0007669"/>
    <property type="project" value="UniProtKB-KW"/>
</dbReference>
<organism evidence="9">
    <name type="scientific">Desulfurivibrio alkaliphilus</name>
    <dbReference type="NCBI Taxonomy" id="427923"/>
    <lineage>
        <taxon>Bacteria</taxon>
        <taxon>Pseudomonadati</taxon>
        <taxon>Thermodesulfobacteriota</taxon>
        <taxon>Desulfobulbia</taxon>
        <taxon>Desulfobulbales</taxon>
        <taxon>Desulfobulbaceae</taxon>
        <taxon>Desulfurivibrio</taxon>
    </lineage>
</organism>
<dbReference type="InterPro" id="IPR017220">
    <property type="entry name" value="Sulphite_reductase_assimil"/>
</dbReference>
<evidence type="ECO:0000256" key="2">
    <source>
        <dbReference type="ARBA" id="ARBA00022617"/>
    </source>
</evidence>
<dbReference type="PANTHER" id="PTHR43809:SF1">
    <property type="entry name" value="NITRITE REDUCTASE (NADH) LARGE SUBUNIT"/>
    <property type="match status" value="1"/>
</dbReference>
<evidence type="ECO:0000256" key="5">
    <source>
        <dbReference type="ARBA" id="ARBA00023004"/>
    </source>
</evidence>
<gene>
    <name evidence="9" type="ORF">ENN98_00600</name>
</gene>
<dbReference type="InterPro" id="IPR036136">
    <property type="entry name" value="Nit/Sulf_reduc_fer-like_dom_sf"/>
</dbReference>
<keyword evidence="5" id="KW-0408">Iron</keyword>
<reference evidence="9" key="1">
    <citation type="journal article" date="2020" name="mSystems">
        <title>Genome- and Community-Level Interaction Insights into Carbon Utilization and Element Cycling Functions of Hydrothermarchaeota in Hydrothermal Sediment.</title>
        <authorList>
            <person name="Zhou Z."/>
            <person name="Liu Y."/>
            <person name="Xu W."/>
            <person name="Pan J."/>
            <person name="Luo Z.H."/>
            <person name="Li M."/>
        </authorList>
    </citation>
    <scope>NUCLEOTIDE SEQUENCE [LARGE SCALE GENOMIC DNA]</scope>
    <source>
        <strain evidence="9">SpSt-1224</strain>
    </source>
</reference>
<dbReference type="Pfam" id="PF03460">
    <property type="entry name" value="NIR_SIR_ferr"/>
    <property type="match status" value="1"/>
</dbReference>
<keyword evidence="3" id="KW-0479">Metal-binding</keyword>
<dbReference type="GO" id="GO:0051539">
    <property type="term" value="F:4 iron, 4 sulfur cluster binding"/>
    <property type="evidence" value="ECO:0007669"/>
    <property type="project" value="UniProtKB-KW"/>
</dbReference>
<keyword evidence="2" id="KW-0349">Heme</keyword>
<dbReference type="Gene3D" id="3.30.413.10">
    <property type="entry name" value="Sulfite Reductase Hemoprotein, domain 1"/>
    <property type="match status" value="1"/>
</dbReference>